<sequence>MKKISVACAVLLSCLTASIAVAKNPYPVAGVCHGLPKVDVSTIANTCLAVVASDLKMPRGVLPLSDGDIWLTEMGSWERGRGRLSRVQKNDKGYERTTILDGLDRPHGLALGPDGWIYVAEAGRILRVNPNVTVFDKRNGYEIVMDDLLKTGLHPLKQIAFDAKGDLYISMGAQTDHCERPQASGGGVEFPCQETQGARATAAIWKVNLREGKRIEVFARGVRNAMGVTFSAKGDLVVTENGRDNISRLDKKLNDATLPHDALMVVTPKADYGWPYCYDGNRLNPEYRSYSRACIGKAKPNVLLPAHSAPLGIMRYANDGVITALRGQYLIALHGYRDTGHRLVAMPASGQLSGKTSDVVSRWGARGDQPMGAPVDLKASPSGLVYMTDDRNDALLVLSNQL</sequence>
<proteinExistence type="predicted"/>
<evidence type="ECO:0000313" key="4">
    <source>
        <dbReference type="Proteomes" id="UP000294480"/>
    </source>
</evidence>
<feature type="signal peptide" evidence="1">
    <location>
        <begin position="1"/>
        <end position="22"/>
    </location>
</feature>
<evidence type="ECO:0000259" key="2">
    <source>
        <dbReference type="Pfam" id="PF22807"/>
    </source>
</evidence>
<comment type="caution">
    <text evidence="3">The sequence shown here is derived from an EMBL/GenBank/DDBJ whole genome shotgun (WGS) entry which is preliminary data.</text>
</comment>
<gene>
    <name evidence="3" type="ORF">DFR44_1126</name>
</gene>
<dbReference type="AlphaFoldDB" id="A0A4R6Y767"/>
<protein>
    <submittedName>
        <fullName evidence="3">Glucose/arabinose dehydrogenase</fullName>
    </submittedName>
</protein>
<feature type="domain" description="Pyrroloquinoline quinone-dependent pyranose dehydrogenase beta-propeller" evidence="2">
    <location>
        <begin position="48"/>
        <end position="399"/>
    </location>
</feature>
<dbReference type="Pfam" id="PF22807">
    <property type="entry name" value="TrAA12"/>
    <property type="match status" value="1"/>
</dbReference>
<dbReference type="InterPro" id="IPR011041">
    <property type="entry name" value="Quinoprot_gluc/sorb_DH_b-prop"/>
</dbReference>
<keyword evidence="4" id="KW-1185">Reference proteome</keyword>
<dbReference type="EMBL" id="SNZE01000012">
    <property type="protein sequence ID" value="TDR31137.1"/>
    <property type="molecule type" value="Genomic_DNA"/>
</dbReference>
<accession>A0A4R6Y767</accession>
<dbReference type="Gene3D" id="2.120.10.30">
    <property type="entry name" value="TolB, C-terminal domain"/>
    <property type="match status" value="1"/>
</dbReference>
<dbReference type="OrthoDB" id="9770043at2"/>
<dbReference type="InterPro" id="IPR054539">
    <property type="entry name" value="Beta-prop_PDH"/>
</dbReference>
<evidence type="ECO:0000256" key="1">
    <source>
        <dbReference type="SAM" id="SignalP"/>
    </source>
</evidence>
<dbReference type="SUPFAM" id="SSF50952">
    <property type="entry name" value="Soluble quinoprotein glucose dehydrogenase"/>
    <property type="match status" value="1"/>
</dbReference>
<evidence type="ECO:0000313" key="3">
    <source>
        <dbReference type="EMBL" id="TDR31137.1"/>
    </source>
</evidence>
<name>A0A4R6Y767_9BURK</name>
<dbReference type="InterPro" id="IPR011042">
    <property type="entry name" value="6-blade_b-propeller_TolB-like"/>
</dbReference>
<keyword evidence="1" id="KW-0732">Signal</keyword>
<dbReference type="PANTHER" id="PTHR33546:SF1">
    <property type="entry name" value="LARGE, MULTIFUNCTIONAL SECRETED PROTEIN"/>
    <property type="match status" value="1"/>
</dbReference>
<feature type="chain" id="PRO_5020527851" evidence="1">
    <location>
        <begin position="23"/>
        <end position="402"/>
    </location>
</feature>
<reference evidence="3 4" key="1">
    <citation type="submission" date="2019-03" db="EMBL/GenBank/DDBJ databases">
        <title>Genomic Encyclopedia of Type Strains, Phase IV (KMG-IV): sequencing the most valuable type-strain genomes for metagenomic binning, comparative biology and taxonomic classification.</title>
        <authorList>
            <person name="Goeker M."/>
        </authorList>
    </citation>
    <scope>NUCLEOTIDE SEQUENCE [LARGE SCALE GENOMIC DNA]</scope>
    <source>
        <strain evidence="3 4">DSM 102852</strain>
    </source>
</reference>
<dbReference type="PANTHER" id="PTHR33546">
    <property type="entry name" value="LARGE, MULTIFUNCTIONAL SECRETED PROTEIN-RELATED"/>
    <property type="match status" value="1"/>
</dbReference>
<dbReference type="Proteomes" id="UP000294480">
    <property type="component" value="Unassembled WGS sequence"/>
</dbReference>
<dbReference type="RefSeq" id="WP_133620377.1">
    <property type="nucleotide sequence ID" value="NZ_SNZE01000012.1"/>
</dbReference>
<organism evidence="3 4">
    <name type="scientific">Hydromonas duriensis</name>
    <dbReference type="NCBI Taxonomy" id="1527608"/>
    <lineage>
        <taxon>Bacteria</taxon>
        <taxon>Pseudomonadati</taxon>
        <taxon>Pseudomonadota</taxon>
        <taxon>Betaproteobacteria</taxon>
        <taxon>Burkholderiales</taxon>
        <taxon>Burkholderiaceae</taxon>
        <taxon>Hydromonas</taxon>
    </lineage>
</organism>